<sequence length="79" mass="8768">MNKNLLAAFLLIMLISTLADGKNSVVKKVKTVAKKVYNKMKNLVAQSEYGCPMVSNFCEDVCKRKGKDGQCDFLECICS</sequence>
<evidence type="ECO:0000256" key="1">
    <source>
        <dbReference type="ARBA" id="ARBA00004613"/>
    </source>
</evidence>
<keyword evidence="8" id="KW-0407">Ion channel</keyword>
<feature type="disulfide bond" evidence="5">
    <location>
        <begin position="51"/>
        <end position="71"/>
    </location>
</feature>
<proteinExistence type="evidence at transcript level"/>
<name>A0A3S8V503_9SCOR</name>
<evidence type="ECO:0000256" key="5">
    <source>
        <dbReference type="PROSITE-ProRule" id="PRU01209"/>
    </source>
</evidence>
<feature type="disulfide bond" evidence="5">
    <location>
        <begin position="58"/>
        <end position="76"/>
    </location>
</feature>
<dbReference type="GO" id="GO:0090729">
    <property type="term" value="F:toxin activity"/>
    <property type="evidence" value="ECO:0007669"/>
    <property type="project" value="UniProtKB-UniRule"/>
</dbReference>
<feature type="signal peptide" evidence="6">
    <location>
        <begin position="1"/>
        <end position="21"/>
    </location>
</feature>
<dbReference type="AlphaFoldDB" id="A0A3S8V503"/>
<dbReference type="EMBL" id="MK049517">
    <property type="protein sequence ID" value="AZL95816.1"/>
    <property type="molecule type" value="mRNA"/>
</dbReference>
<keyword evidence="8" id="KW-0406">Ion transport</keyword>
<keyword evidence="2" id="KW-0964">Secreted</keyword>
<keyword evidence="3 5" id="KW-0800">Toxin</keyword>
<accession>A0A3S8V503</accession>
<dbReference type="Pfam" id="PF14866">
    <property type="entry name" value="Scorpion_toxin_alpha-beta"/>
    <property type="match status" value="1"/>
</dbReference>
<keyword evidence="4 5" id="KW-1015">Disulfide bond</keyword>
<dbReference type="PROSITE" id="PS51862">
    <property type="entry name" value="BSPN_CSAB"/>
    <property type="match status" value="1"/>
</dbReference>
<organism evidence="8">
    <name type="scientific">Didymocentrus krausi</name>
    <dbReference type="NCBI Taxonomy" id="1546215"/>
    <lineage>
        <taxon>Eukaryota</taxon>
        <taxon>Metazoa</taxon>
        <taxon>Ecdysozoa</taxon>
        <taxon>Arthropoda</taxon>
        <taxon>Chelicerata</taxon>
        <taxon>Arachnida</taxon>
        <taxon>Scorpiones</taxon>
        <taxon>Iurida</taxon>
        <taxon>Scorpionoidea</taxon>
        <taxon>Diplocentridae</taxon>
        <taxon>Diplocentrinae</taxon>
        <taxon>Didymocentrus</taxon>
    </lineage>
</organism>
<dbReference type="GO" id="GO:0034220">
    <property type="term" value="P:monoatomic ion transmembrane transport"/>
    <property type="evidence" value="ECO:0007669"/>
    <property type="project" value="UniProtKB-KW"/>
</dbReference>
<dbReference type="InterPro" id="IPR029237">
    <property type="entry name" value="Long_scorpion_toxin_alpha/beta"/>
</dbReference>
<reference evidence="8" key="1">
    <citation type="journal article" date="2018" name="Comp. Biochem. Physiol. C Toxicol. Pharmacol.">
        <title>Biochemical characterization of the venom of Central American scorpion Didymocentrus krausi Francke, 1978 (Diplocentridae) and its toxic effects in vivo and in vitro.</title>
        <authorList>
            <person name="Rojas-Azofeifa D."/>
            <person name="Sasa M."/>
            <person name="Lomonte B."/>
            <person name="Diego-Garcia E."/>
            <person name="Ortiz N."/>
            <person name="Bonilla F."/>
            <person name="Murillo R."/>
            <person name="Tytgat J."/>
            <person name="Diaz C."/>
        </authorList>
    </citation>
    <scope>NUCLEOTIDE SEQUENCE</scope>
    <source>
        <tissue evidence="8">Venom gland</tissue>
    </source>
</reference>
<evidence type="ECO:0000259" key="7">
    <source>
        <dbReference type="PROSITE" id="PS51862"/>
    </source>
</evidence>
<evidence type="ECO:0000256" key="3">
    <source>
        <dbReference type="ARBA" id="ARBA00022656"/>
    </source>
</evidence>
<feature type="chain" id="PRO_5019306728" evidence="6">
    <location>
        <begin position="22"/>
        <end position="79"/>
    </location>
</feature>
<evidence type="ECO:0000313" key="8">
    <source>
        <dbReference type="EMBL" id="AZL95816.1"/>
    </source>
</evidence>
<comment type="subcellular location">
    <subcellularLocation>
        <location evidence="1">Secreted</location>
    </subcellularLocation>
</comment>
<evidence type="ECO:0000256" key="6">
    <source>
        <dbReference type="SAM" id="SignalP"/>
    </source>
</evidence>
<keyword evidence="6" id="KW-0732">Signal</keyword>
<feature type="disulfide bond" evidence="5">
    <location>
        <begin position="62"/>
        <end position="78"/>
    </location>
</feature>
<evidence type="ECO:0000256" key="4">
    <source>
        <dbReference type="ARBA" id="ARBA00023157"/>
    </source>
</evidence>
<feature type="domain" description="BetaSPN-type CS-alpha/beta" evidence="7">
    <location>
        <begin position="48"/>
        <end position="79"/>
    </location>
</feature>
<protein>
    <submittedName>
        <fullName evidence="8">Potassium channel toxin</fullName>
    </submittedName>
</protein>
<keyword evidence="8" id="KW-0813">Transport</keyword>
<dbReference type="GO" id="GO:0005576">
    <property type="term" value="C:extracellular region"/>
    <property type="evidence" value="ECO:0007669"/>
    <property type="project" value="UniProtKB-SubCell"/>
</dbReference>
<evidence type="ECO:0000256" key="2">
    <source>
        <dbReference type="ARBA" id="ARBA00022525"/>
    </source>
</evidence>